<gene>
    <name evidence="8" type="primary">LOC116299524</name>
</gene>
<dbReference type="GO" id="GO:0005886">
    <property type="term" value="C:plasma membrane"/>
    <property type="evidence" value="ECO:0007669"/>
    <property type="project" value="TreeGrafter"/>
</dbReference>
<feature type="domain" description="EXS" evidence="6">
    <location>
        <begin position="264"/>
        <end position="465"/>
    </location>
</feature>
<evidence type="ECO:0000256" key="4">
    <source>
        <dbReference type="ARBA" id="ARBA00023136"/>
    </source>
</evidence>
<keyword evidence="3 5" id="KW-1133">Transmembrane helix</keyword>
<dbReference type="AlphaFoldDB" id="A0A6P8I7Q8"/>
<dbReference type="InterPro" id="IPR004342">
    <property type="entry name" value="EXS_C"/>
</dbReference>
<reference evidence="8" key="1">
    <citation type="submission" date="2025-08" db="UniProtKB">
        <authorList>
            <consortium name="RefSeq"/>
        </authorList>
    </citation>
    <scope>IDENTIFICATION</scope>
    <source>
        <tissue evidence="8">Tentacle</tissue>
    </source>
</reference>
<evidence type="ECO:0000259" key="6">
    <source>
        <dbReference type="PROSITE" id="PS51380"/>
    </source>
</evidence>
<dbReference type="Proteomes" id="UP000515163">
    <property type="component" value="Unplaced"/>
</dbReference>
<feature type="transmembrane region" description="Helical" evidence="5">
    <location>
        <begin position="405"/>
        <end position="423"/>
    </location>
</feature>
<dbReference type="PANTHER" id="PTHR10783:SF103">
    <property type="entry name" value="SOLUTE CARRIER FAMILY 53 MEMBER 1"/>
    <property type="match status" value="1"/>
</dbReference>
<dbReference type="OrthoDB" id="9970435at2759"/>
<sequence length="467" mass="55182">MHFNATLTVIHALDDRKEKRLYLRYSKEDKKKKTKVKEEIHERYNEKNPVKQVKPEKDGHRSKKEHSFYQIFRLGLFVGMCIVLFTVMIVAAITSERDIQWEPAFRMYRGLFMFILSFFLFGMNICGWKAAGINHAKIIELDHGHLSAIQILEKATFFAVVWGISVVLFIFSHQFGVSRYFHPLALTCFLIIFFANTLKVSHRSARFWLIRTLWRVLTTPFHPVGFADFWLADQLNSLVVAILDMEYIACYYALDFYSVQDRARCGSKLYGIRPLVACLPAWWRFSQSLRRYNDTKQKFPHLANAGKYSTTFFVVFFSTIVTTRKEETGSTQLDFYFFGWVVSAFVSTCYTFTWDIKMDWGLLQREDNLLRTRRMFKHKSFYYFGMVSDLVLRFSWILTLSVGEAGLFNSEVLVGFLAVVELFRRFIWNFFRVENEHIHRTKCVVIDHNIEELQEYEEEEEETGSQN</sequence>
<dbReference type="GO" id="GO:0006817">
    <property type="term" value="P:phosphate ion transport"/>
    <property type="evidence" value="ECO:0007669"/>
    <property type="project" value="TreeGrafter"/>
</dbReference>
<dbReference type="RefSeq" id="XP_031564053.1">
    <property type="nucleotide sequence ID" value="XM_031708193.1"/>
</dbReference>
<evidence type="ECO:0000256" key="1">
    <source>
        <dbReference type="ARBA" id="ARBA00004141"/>
    </source>
</evidence>
<feature type="transmembrane region" description="Helical" evidence="5">
    <location>
        <begin position="155"/>
        <end position="174"/>
    </location>
</feature>
<keyword evidence="2 5" id="KW-0812">Transmembrane</keyword>
<feature type="transmembrane region" description="Helical" evidence="5">
    <location>
        <begin position="381"/>
        <end position="399"/>
    </location>
</feature>
<feature type="transmembrane region" description="Helical" evidence="5">
    <location>
        <begin position="107"/>
        <end position="128"/>
    </location>
</feature>
<dbReference type="GO" id="GO:0000822">
    <property type="term" value="F:inositol hexakisphosphate binding"/>
    <property type="evidence" value="ECO:0007669"/>
    <property type="project" value="TreeGrafter"/>
</dbReference>
<feature type="transmembrane region" description="Helical" evidence="5">
    <location>
        <begin position="335"/>
        <end position="356"/>
    </location>
</feature>
<dbReference type="PROSITE" id="PS51380">
    <property type="entry name" value="EXS"/>
    <property type="match status" value="1"/>
</dbReference>
<protein>
    <submittedName>
        <fullName evidence="8">Xenotropic and polytropic retrovirus receptor 1-like</fullName>
    </submittedName>
</protein>
<dbReference type="InParanoid" id="A0A6P8I7Q8"/>
<evidence type="ECO:0000313" key="7">
    <source>
        <dbReference type="Proteomes" id="UP000515163"/>
    </source>
</evidence>
<dbReference type="GO" id="GO:0016036">
    <property type="term" value="P:cellular response to phosphate starvation"/>
    <property type="evidence" value="ECO:0007669"/>
    <property type="project" value="TreeGrafter"/>
</dbReference>
<evidence type="ECO:0000256" key="3">
    <source>
        <dbReference type="ARBA" id="ARBA00022989"/>
    </source>
</evidence>
<keyword evidence="7" id="KW-1185">Reference proteome</keyword>
<accession>A0A6P8I7Q8</accession>
<evidence type="ECO:0000313" key="8">
    <source>
        <dbReference type="RefSeq" id="XP_031564053.1"/>
    </source>
</evidence>
<dbReference type="PANTHER" id="PTHR10783">
    <property type="entry name" value="XENOTROPIC AND POLYTROPIC RETROVIRUS RECEPTOR 1-RELATED"/>
    <property type="match status" value="1"/>
</dbReference>
<dbReference type="Pfam" id="PF03124">
    <property type="entry name" value="EXS"/>
    <property type="match status" value="1"/>
</dbReference>
<evidence type="ECO:0000256" key="2">
    <source>
        <dbReference type="ARBA" id="ARBA00022692"/>
    </source>
</evidence>
<feature type="transmembrane region" description="Helical" evidence="5">
    <location>
        <begin position="71"/>
        <end position="95"/>
    </location>
</feature>
<proteinExistence type="predicted"/>
<feature type="transmembrane region" description="Helical" evidence="5">
    <location>
        <begin position="305"/>
        <end position="323"/>
    </location>
</feature>
<comment type="subcellular location">
    <subcellularLocation>
        <location evidence="1">Membrane</location>
        <topology evidence="1">Multi-pass membrane protein</topology>
    </subcellularLocation>
</comment>
<feature type="transmembrane region" description="Helical" evidence="5">
    <location>
        <begin position="180"/>
        <end position="198"/>
    </location>
</feature>
<name>A0A6P8I7Q8_ACTTE</name>
<organism evidence="7 8">
    <name type="scientific">Actinia tenebrosa</name>
    <name type="common">Australian red waratah sea anemone</name>
    <dbReference type="NCBI Taxonomy" id="6105"/>
    <lineage>
        <taxon>Eukaryota</taxon>
        <taxon>Metazoa</taxon>
        <taxon>Cnidaria</taxon>
        <taxon>Anthozoa</taxon>
        <taxon>Hexacorallia</taxon>
        <taxon>Actiniaria</taxon>
        <taxon>Actiniidae</taxon>
        <taxon>Actinia</taxon>
    </lineage>
</organism>
<keyword evidence="4 5" id="KW-0472">Membrane</keyword>
<dbReference type="KEGG" id="aten:116299524"/>
<dbReference type="GeneID" id="116299524"/>
<dbReference type="GO" id="GO:0005794">
    <property type="term" value="C:Golgi apparatus"/>
    <property type="evidence" value="ECO:0007669"/>
    <property type="project" value="TreeGrafter"/>
</dbReference>
<evidence type="ECO:0000256" key="5">
    <source>
        <dbReference type="SAM" id="Phobius"/>
    </source>
</evidence>